<keyword evidence="2" id="KW-0479">Metal-binding</keyword>
<reference evidence="5 6" key="1">
    <citation type="submission" date="2019-02" db="EMBL/GenBank/DDBJ databases">
        <title>Deep-cultivation of Planctomycetes and their phenomic and genomic characterization uncovers novel biology.</title>
        <authorList>
            <person name="Wiegand S."/>
            <person name="Jogler M."/>
            <person name="Boedeker C."/>
            <person name="Pinto D."/>
            <person name="Vollmers J."/>
            <person name="Rivas-Marin E."/>
            <person name="Kohn T."/>
            <person name="Peeters S.H."/>
            <person name="Heuer A."/>
            <person name="Rast P."/>
            <person name="Oberbeckmann S."/>
            <person name="Bunk B."/>
            <person name="Jeske O."/>
            <person name="Meyerdierks A."/>
            <person name="Storesund J.E."/>
            <person name="Kallscheuer N."/>
            <person name="Luecker S."/>
            <person name="Lage O.M."/>
            <person name="Pohl T."/>
            <person name="Merkel B.J."/>
            <person name="Hornburger P."/>
            <person name="Mueller R.-W."/>
            <person name="Bruemmer F."/>
            <person name="Labrenz M."/>
            <person name="Spormann A.M."/>
            <person name="Op den Camp H."/>
            <person name="Overmann J."/>
            <person name="Amann R."/>
            <person name="Jetten M.S.M."/>
            <person name="Mascher T."/>
            <person name="Medema M.H."/>
            <person name="Devos D.P."/>
            <person name="Kaster A.-K."/>
            <person name="Ovreas L."/>
            <person name="Rohde M."/>
            <person name="Galperin M.Y."/>
            <person name="Jogler C."/>
        </authorList>
    </citation>
    <scope>NUCLEOTIDE SEQUENCE [LARGE SCALE GENOMIC DNA]</scope>
    <source>
        <strain evidence="5 6">HG15A2</strain>
    </source>
</reference>
<dbReference type="EMBL" id="CP036263">
    <property type="protein sequence ID" value="QDS99107.1"/>
    <property type="molecule type" value="Genomic_DNA"/>
</dbReference>
<proteinExistence type="inferred from homology"/>
<evidence type="ECO:0000256" key="1">
    <source>
        <dbReference type="ARBA" id="ARBA00008031"/>
    </source>
</evidence>
<gene>
    <name evidence="5" type="ORF">HG15A2_23970</name>
</gene>
<dbReference type="PANTHER" id="PTHR48080">
    <property type="entry name" value="D-GALACTONATE DEHYDRATASE-RELATED"/>
    <property type="match status" value="1"/>
</dbReference>
<dbReference type="InterPro" id="IPR034593">
    <property type="entry name" value="DgoD-like"/>
</dbReference>
<evidence type="ECO:0000256" key="3">
    <source>
        <dbReference type="SAM" id="MobiDB-lite"/>
    </source>
</evidence>
<name>A0A517MWC9_9BACT</name>
<feature type="domain" description="Enolase C-terminal" evidence="4">
    <location>
        <begin position="266"/>
        <end position="490"/>
    </location>
</feature>
<comment type="similarity">
    <text evidence="1">Belongs to the mandelate racemase/muconate lactonizing enzyme family.</text>
</comment>
<evidence type="ECO:0000313" key="5">
    <source>
        <dbReference type="EMBL" id="QDS99107.1"/>
    </source>
</evidence>
<dbReference type="Gene3D" id="3.20.20.120">
    <property type="entry name" value="Enolase-like C-terminal domain"/>
    <property type="match status" value="1"/>
</dbReference>
<dbReference type="SUPFAM" id="SSF51604">
    <property type="entry name" value="Enolase C-terminal domain-like"/>
    <property type="match status" value="1"/>
</dbReference>
<evidence type="ECO:0000313" key="6">
    <source>
        <dbReference type="Proteomes" id="UP000319852"/>
    </source>
</evidence>
<dbReference type="GO" id="GO:0046872">
    <property type="term" value="F:metal ion binding"/>
    <property type="evidence" value="ECO:0007669"/>
    <property type="project" value="UniProtKB-KW"/>
</dbReference>
<evidence type="ECO:0000256" key="2">
    <source>
        <dbReference type="ARBA" id="ARBA00022723"/>
    </source>
</evidence>
<organism evidence="5 6">
    <name type="scientific">Adhaeretor mobilis</name>
    <dbReference type="NCBI Taxonomy" id="1930276"/>
    <lineage>
        <taxon>Bacteria</taxon>
        <taxon>Pseudomonadati</taxon>
        <taxon>Planctomycetota</taxon>
        <taxon>Planctomycetia</taxon>
        <taxon>Pirellulales</taxon>
        <taxon>Lacipirellulaceae</taxon>
        <taxon>Adhaeretor</taxon>
    </lineage>
</organism>
<keyword evidence="6" id="KW-1185">Reference proteome</keyword>
<feature type="region of interest" description="Disordered" evidence="3">
    <location>
        <begin position="1"/>
        <end position="33"/>
    </location>
</feature>
<sequence length="500" mass="56232">MPKKYFSNPKKLSSMESSARSSKELPTILREGTTSEKPTDIRVIASKAFLLPVATRVPLKFGDQILESINCLRVRMSVCDNSGRTAEGWGETPLSVQWAWPSEITYQNRLDSLVEFCQKLKQSWPEHRGSGHPLELGHDFLRNVLPALQRNHNAGARSGEELPYLAALVANSAFDIALHDAYGNLHQVDIYDTYNANYMNRDLAAFLQPAESQSTTISFSGAYPEDFLVFPPPQQLSAWHLVGGLDPLSSSELGDNPPDDGYPLLLREWIETDGLKCLKIKLRGNDMEWDYDRLVQVGKVSLETGVEALSADFNCCVQETSYVNVVLDRLRNEEPAIFERLVYVEQPFEYDLEQRRLDVHQVARRKPLFLDESAHDWQHVRLGYELGWTGVALKTCKTQTGALLSLCWAKAHGMQLMVQDLTNPMLAQIPHVRLAAHAGTIGGVETNAMQFYPEASAREAQIHPGLYRRRKGQVDLSTLSGSGFGYRIDEMNPSHQHHEV</sequence>
<dbReference type="InterPro" id="IPR029065">
    <property type="entry name" value="Enolase_C-like"/>
</dbReference>
<evidence type="ECO:0000259" key="4">
    <source>
        <dbReference type="Pfam" id="PF13378"/>
    </source>
</evidence>
<protein>
    <recommendedName>
        <fullName evidence="4">Enolase C-terminal domain-containing protein</fullName>
    </recommendedName>
</protein>
<dbReference type="InterPro" id="IPR036849">
    <property type="entry name" value="Enolase-like_C_sf"/>
</dbReference>
<dbReference type="KEGG" id="amob:HG15A2_23970"/>
<dbReference type="AlphaFoldDB" id="A0A517MWC9"/>
<dbReference type="PANTHER" id="PTHR48080:SF3">
    <property type="entry name" value="ENOLASE SUPERFAMILY MEMBER DDB_G0284701"/>
    <property type="match status" value="1"/>
</dbReference>
<dbReference type="Proteomes" id="UP000319852">
    <property type="component" value="Chromosome"/>
</dbReference>
<accession>A0A517MWC9</accession>
<dbReference type="Pfam" id="PF13378">
    <property type="entry name" value="MR_MLE_C"/>
    <property type="match status" value="1"/>
</dbReference>